<keyword evidence="9" id="KW-1185">Reference proteome</keyword>
<keyword evidence="4 8" id="KW-0378">Hydrolase</keyword>
<dbReference type="InterPro" id="IPR036962">
    <property type="entry name" value="Glyco_hydro_3_N_sf"/>
</dbReference>
<evidence type="ECO:0000313" key="9">
    <source>
        <dbReference type="Proteomes" id="UP000006380"/>
    </source>
</evidence>
<dbReference type="PANTHER" id="PTHR30480">
    <property type="entry name" value="BETA-HEXOSAMINIDASE-RELATED"/>
    <property type="match status" value="1"/>
</dbReference>
<dbReference type="GO" id="GO:0009254">
    <property type="term" value="P:peptidoglycan turnover"/>
    <property type="evidence" value="ECO:0007669"/>
    <property type="project" value="TreeGrafter"/>
</dbReference>
<name>A7GYR9_CAMC5</name>
<dbReference type="GO" id="GO:0005975">
    <property type="term" value="P:carbohydrate metabolic process"/>
    <property type="evidence" value="ECO:0007669"/>
    <property type="project" value="InterPro"/>
</dbReference>
<evidence type="ECO:0000259" key="7">
    <source>
        <dbReference type="Pfam" id="PF00933"/>
    </source>
</evidence>
<dbReference type="EC" id="3.2.1.52" evidence="3"/>
<keyword evidence="5" id="KW-0326">Glycosidase</keyword>
<dbReference type="OrthoDB" id="9781691at2"/>
<evidence type="ECO:0000256" key="6">
    <source>
        <dbReference type="SAM" id="SignalP"/>
    </source>
</evidence>
<dbReference type="Gene3D" id="3.20.20.300">
    <property type="entry name" value="Glycoside hydrolase, family 3, N-terminal domain"/>
    <property type="match status" value="1"/>
</dbReference>
<sequence>MKFKILAALCFLALNLCAADVSLRAKASQMVMVGFNGTSTKDASVRAMLSDVGYERFGGVVLLGRNVKNKAQLQALTKAIKDKNPKIFIAIDEEGGNVTRMKDASFGGPYPSAKEVAATLDIKQAAEIYEQMADELKQSGINVDLAPVVDLHDEASPIIGAKERAFSENASKVIFYANAFMDAFKRDGIITTLKHFPGHGDSKEDSHKSKSEVVLTKEALLPYRDAISTNRAELIMVGHLYVKELDEANPATLSKKIIGDLLRGEFKYDGVVISDDMLMKGAGDGPLKEKIIKFINAGGDILLFSEFKIGERRTAELVVQYILDAINENKISKERIDESYKRIMALKAAL</sequence>
<comment type="catalytic activity">
    <reaction evidence="1">
        <text>Hydrolysis of terminal non-reducing N-acetyl-D-hexosamine residues in N-acetyl-beta-D-hexosaminides.</text>
        <dbReference type="EC" id="3.2.1.52"/>
    </reaction>
</comment>
<dbReference type="STRING" id="360105.CCV52592_0793"/>
<feature type="domain" description="Glycoside hydrolase family 3 N-terminal" evidence="7">
    <location>
        <begin position="23"/>
        <end position="345"/>
    </location>
</feature>
<evidence type="ECO:0000256" key="5">
    <source>
        <dbReference type="ARBA" id="ARBA00023295"/>
    </source>
</evidence>
<gene>
    <name evidence="8" type="ORF">CCV52592_0793</name>
</gene>
<keyword evidence="6" id="KW-0732">Signal</keyword>
<evidence type="ECO:0000256" key="2">
    <source>
        <dbReference type="ARBA" id="ARBA00005336"/>
    </source>
</evidence>
<dbReference type="Proteomes" id="UP000006380">
    <property type="component" value="Chromosome"/>
</dbReference>
<evidence type="ECO:0000256" key="3">
    <source>
        <dbReference type="ARBA" id="ARBA00012663"/>
    </source>
</evidence>
<dbReference type="Pfam" id="PF00933">
    <property type="entry name" value="Glyco_hydro_3"/>
    <property type="match status" value="1"/>
</dbReference>
<dbReference type="RefSeq" id="WP_011992354.1">
    <property type="nucleotide sequence ID" value="NC_009715.2"/>
</dbReference>
<dbReference type="EMBL" id="CP000767">
    <property type="protein sequence ID" value="EAT99946.1"/>
    <property type="molecule type" value="Genomic_DNA"/>
</dbReference>
<dbReference type="InterPro" id="IPR017853">
    <property type="entry name" value="GH"/>
</dbReference>
<dbReference type="SUPFAM" id="SSF51445">
    <property type="entry name" value="(Trans)glycosidases"/>
    <property type="match status" value="1"/>
</dbReference>
<organism evidence="8 9">
    <name type="scientific">Campylobacter curvus (strain 525.92)</name>
    <dbReference type="NCBI Taxonomy" id="360105"/>
    <lineage>
        <taxon>Bacteria</taxon>
        <taxon>Pseudomonadati</taxon>
        <taxon>Campylobacterota</taxon>
        <taxon>Epsilonproteobacteria</taxon>
        <taxon>Campylobacterales</taxon>
        <taxon>Campylobacteraceae</taxon>
        <taxon>Campylobacter</taxon>
    </lineage>
</organism>
<evidence type="ECO:0000256" key="1">
    <source>
        <dbReference type="ARBA" id="ARBA00001231"/>
    </source>
</evidence>
<evidence type="ECO:0000313" key="8">
    <source>
        <dbReference type="EMBL" id="EAT99946.1"/>
    </source>
</evidence>
<dbReference type="KEGG" id="ccv:CCV52592_0793"/>
<dbReference type="AlphaFoldDB" id="A7GYR9"/>
<comment type="similarity">
    <text evidence="2">Belongs to the glycosyl hydrolase 3 family.</text>
</comment>
<protein>
    <recommendedName>
        <fullName evidence="3">beta-N-acetylhexosaminidase</fullName>
        <ecNumber evidence="3">3.2.1.52</ecNumber>
    </recommendedName>
</protein>
<accession>A7GYR9</accession>
<dbReference type="InterPro" id="IPR001764">
    <property type="entry name" value="Glyco_hydro_3_N"/>
</dbReference>
<dbReference type="PANTHER" id="PTHR30480:SF13">
    <property type="entry name" value="BETA-HEXOSAMINIDASE"/>
    <property type="match status" value="1"/>
</dbReference>
<feature type="signal peptide" evidence="6">
    <location>
        <begin position="1"/>
        <end position="18"/>
    </location>
</feature>
<reference evidence="8" key="1">
    <citation type="submission" date="2016-07" db="EMBL/GenBank/DDBJ databases">
        <title>Comparative genomics of the Campylobacter concisus group.</title>
        <authorList>
            <person name="Miller W.G."/>
            <person name="Yee E."/>
            <person name="Chapman M.H."/>
            <person name="Huynh S."/>
            <person name="Bono J.L."/>
            <person name="On S.L.W."/>
            <person name="StLeger J."/>
            <person name="Foster G."/>
            <person name="Parker C.T."/>
        </authorList>
    </citation>
    <scope>NUCLEOTIDE SEQUENCE</scope>
    <source>
        <strain evidence="8">525.92</strain>
    </source>
</reference>
<feature type="chain" id="PRO_5002709070" description="beta-N-acetylhexosaminidase" evidence="6">
    <location>
        <begin position="19"/>
        <end position="350"/>
    </location>
</feature>
<dbReference type="GO" id="GO:0004563">
    <property type="term" value="F:beta-N-acetylhexosaminidase activity"/>
    <property type="evidence" value="ECO:0007669"/>
    <property type="project" value="UniProtKB-EC"/>
</dbReference>
<proteinExistence type="inferred from homology"/>
<evidence type="ECO:0000256" key="4">
    <source>
        <dbReference type="ARBA" id="ARBA00022801"/>
    </source>
</evidence>
<dbReference type="HOGENOM" id="CLU_008392_0_3_7"/>
<dbReference type="InterPro" id="IPR050226">
    <property type="entry name" value="NagZ_Beta-hexosaminidase"/>
</dbReference>